<protein>
    <submittedName>
        <fullName evidence="4">Uncharacterized protein</fullName>
    </submittedName>
</protein>
<dbReference type="InParanoid" id="K2RFI2"/>
<reference evidence="4 5" key="1">
    <citation type="journal article" date="2012" name="BMC Genomics">
        <title>Tools to kill: Genome of one of the most destructive plant pathogenic fungi Macrophomina phaseolina.</title>
        <authorList>
            <person name="Islam M.S."/>
            <person name="Haque M.S."/>
            <person name="Islam M.M."/>
            <person name="Emdad E.M."/>
            <person name="Halim A."/>
            <person name="Hossen Q.M.M."/>
            <person name="Hossain M.Z."/>
            <person name="Ahmed B."/>
            <person name="Rahim S."/>
            <person name="Rahman M.S."/>
            <person name="Alam M.M."/>
            <person name="Hou S."/>
            <person name="Wan X."/>
            <person name="Saito J.A."/>
            <person name="Alam M."/>
        </authorList>
    </citation>
    <scope>NUCLEOTIDE SEQUENCE [LARGE SCALE GENOMIC DNA]</scope>
    <source>
        <strain evidence="4 5">MS6</strain>
    </source>
</reference>
<feature type="transmembrane region" description="Helical" evidence="2">
    <location>
        <begin position="630"/>
        <end position="656"/>
    </location>
</feature>
<keyword evidence="2" id="KW-1133">Transmembrane helix</keyword>
<feature type="transmembrane region" description="Helical" evidence="2">
    <location>
        <begin position="258"/>
        <end position="280"/>
    </location>
</feature>
<evidence type="ECO:0000313" key="4">
    <source>
        <dbReference type="EMBL" id="EKG11612.1"/>
    </source>
</evidence>
<dbReference type="VEuPathDB" id="FungiDB:MPH_11105"/>
<evidence type="ECO:0000313" key="5">
    <source>
        <dbReference type="Proteomes" id="UP000007129"/>
    </source>
</evidence>
<dbReference type="OrthoDB" id="3867516at2759"/>
<feature type="transmembrane region" description="Helical" evidence="2">
    <location>
        <begin position="605"/>
        <end position="624"/>
    </location>
</feature>
<feature type="chain" id="PRO_5003863981" evidence="3">
    <location>
        <begin position="21"/>
        <end position="807"/>
    </location>
</feature>
<dbReference type="STRING" id="1126212.K2RFI2"/>
<organism evidence="4 5">
    <name type="scientific">Macrophomina phaseolina (strain MS6)</name>
    <name type="common">Charcoal rot fungus</name>
    <dbReference type="NCBI Taxonomy" id="1126212"/>
    <lineage>
        <taxon>Eukaryota</taxon>
        <taxon>Fungi</taxon>
        <taxon>Dikarya</taxon>
        <taxon>Ascomycota</taxon>
        <taxon>Pezizomycotina</taxon>
        <taxon>Dothideomycetes</taxon>
        <taxon>Dothideomycetes incertae sedis</taxon>
        <taxon>Botryosphaeriales</taxon>
        <taxon>Botryosphaeriaceae</taxon>
        <taxon>Macrophomina</taxon>
    </lineage>
</organism>
<feature type="signal peptide" evidence="3">
    <location>
        <begin position="1"/>
        <end position="20"/>
    </location>
</feature>
<name>K2RFI2_MACPH</name>
<evidence type="ECO:0000256" key="1">
    <source>
        <dbReference type="SAM" id="MobiDB-lite"/>
    </source>
</evidence>
<dbReference type="AlphaFoldDB" id="K2RFI2"/>
<sequence length="807" mass="91717">MDFRIIRLLLALCFVHIDHALTVEDYASPRCRLNNTDDFWLGLDEQKHSKSDSVPGKILSPNPILHSLAKMTIHPPMSWLNNTKATAHDHERQGWELMGDDLRWWCEYYEEPWSLQNESDFFREQEPLWYIEVDLDDYSEVAFPCSTTISTQESNTNLSNYGTSFANEFRRKLKERNLPGDAKNGIATQILRDELDNARQDAYRRSDFAFWKTKASYMGVGYNAASSAATTLMALIPVLLTFGNLILPRDSEAFCSSFLVGIMSAAFSLGLPGQSISAIIRKMHRIDVGSFEHYGQDNISKLGRRDPESNRAKPRAFYRVALSDLHGWAAAPPNQDGKPSRRFAGGLKCTPVAVEQRACSNVFWNIKEQAEQWIHRPHYWHSLGLFVFCLQVAIFVFGVGPLFLNPGTPLFMFSCDNYLSSLWMLITAATNSVFRLTMWEFSAHERVRVYSLSENGKISLRALLGQLDQDPGEGSQGILGSTEIDLPPRYHPLISRIILSSQQAISPPDRHGRKRYLRVNRNNSQEQDEDSSSVENGSLEAAFQWIWNELVSFWRLWVRYPFKHPIQFIRISFSSKSSPDCARRWRPLTVLLHLTNSGRNPFAKLLTGLVEGSILLLLTVFFASQWGGNIFVVSYTIAMLLLIVTVGRLLSIVYIWRSAYFLGLHVIECQSNSQISGCLRILCSLPDVLVVVNGAYYYGGHCLNLKPAWAAWRKRYDRGEFDEATKQQSAVDVDDSDEEALDRRLSIPRRPVGATLLPWTYHDREHSHILLQDLSVSPMVHSQFSSERSRDLSMQRASDAAAGHEAV</sequence>
<proteinExistence type="predicted"/>
<dbReference type="Proteomes" id="UP000007129">
    <property type="component" value="Unassembled WGS sequence"/>
</dbReference>
<feature type="transmembrane region" description="Helical" evidence="2">
    <location>
        <begin position="418"/>
        <end position="438"/>
    </location>
</feature>
<keyword evidence="3" id="KW-0732">Signal</keyword>
<dbReference type="eggNOG" id="ENOG502T7YM">
    <property type="taxonomic scope" value="Eukaryota"/>
</dbReference>
<evidence type="ECO:0000256" key="2">
    <source>
        <dbReference type="SAM" id="Phobius"/>
    </source>
</evidence>
<gene>
    <name evidence="4" type="ORF">MPH_11105</name>
</gene>
<keyword evidence="2" id="KW-0812">Transmembrane</keyword>
<accession>K2RFI2</accession>
<dbReference type="HOGENOM" id="CLU_349182_0_0_1"/>
<feature type="transmembrane region" description="Helical" evidence="2">
    <location>
        <begin position="383"/>
        <end position="403"/>
    </location>
</feature>
<feature type="region of interest" description="Disordered" evidence="1">
    <location>
        <begin position="787"/>
        <end position="807"/>
    </location>
</feature>
<evidence type="ECO:0000256" key="3">
    <source>
        <dbReference type="SAM" id="SignalP"/>
    </source>
</evidence>
<keyword evidence="2" id="KW-0472">Membrane</keyword>
<dbReference type="EMBL" id="AHHD01000467">
    <property type="protein sequence ID" value="EKG11612.1"/>
    <property type="molecule type" value="Genomic_DNA"/>
</dbReference>
<comment type="caution">
    <text evidence="4">The sequence shown here is derived from an EMBL/GenBank/DDBJ whole genome shotgun (WGS) entry which is preliminary data.</text>
</comment>